<dbReference type="Proteomes" id="UP000462152">
    <property type="component" value="Unassembled WGS sequence"/>
</dbReference>
<dbReference type="InterPro" id="IPR050153">
    <property type="entry name" value="Metal_Ion_Import_ABC"/>
</dbReference>
<reference evidence="5 6" key="1">
    <citation type="submission" date="2019-12" db="EMBL/GenBank/DDBJ databases">
        <authorList>
            <person name="Li J."/>
            <person name="Shi Y."/>
            <person name="Xu G."/>
            <person name="Xiao D."/>
            <person name="Ran X."/>
        </authorList>
    </citation>
    <scope>NUCLEOTIDE SEQUENCE [LARGE SCALE GENOMIC DNA]</scope>
    <source>
        <strain evidence="5 6">JCM 15915</strain>
    </source>
</reference>
<accession>A0A7K1LFU0</accession>
<evidence type="ECO:0000256" key="3">
    <source>
        <dbReference type="ARBA" id="ARBA00022840"/>
    </source>
</evidence>
<dbReference type="Gene3D" id="3.40.50.300">
    <property type="entry name" value="P-loop containing nucleotide triphosphate hydrolases"/>
    <property type="match status" value="1"/>
</dbReference>
<dbReference type="SMART" id="SM00382">
    <property type="entry name" value="AAA"/>
    <property type="match status" value="1"/>
</dbReference>
<dbReference type="SUPFAM" id="SSF52540">
    <property type="entry name" value="P-loop containing nucleoside triphosphate hydrolases"/>
    <property type="match status" value="1"/>
</dbReference>
<sequence>MSEHRTPSVELEAAALSFGDRTLWKDLTLEIDQGEYFAVLGPNGSGKSTFLKTLLGLLPLSEGAVRVLGDGVRRGNPRIGYVPQQRAFGPDTPLRARDLVGLGLDGHRWGPGFPSRRRRARVDELLERVGATEYAAVPVGLLSGGEQQRLRVAQALASRPRLLLCDEALLSLDLRHQSAVSQLIEEYRRESGATVVFVTHEINPIIDDVDRVLYLANGRFTVGSVEDVMTTETLSRVYGAPVQVLRVDGRYVVVGSQAASEAPGNDCHAHDVGGEA</sequence>
<protein>
    <submittedName>
        <fullName evidence="5">ATP-binding cassette domain-containing protein</fullName>
    </submittedName>
</protein>
<dbReference type="GO" id="GO:0016887">
    <property type="term" value="F:ATP hydrolysis activity"/>
    <property type="evidence" value="ECO:0007669"/>
    <property type="project" value="InterPro"/>
</dbReference>
<dbReference type="InterPro" id="IPR027417">
    <property type="entry name" value="P-loop_NTPase"/>
</dbReference>
<dbReference type="AlphaFoldDB" id="A0A7K1LFU0"/>
<keyword evidence="6" id="KW-1185">Reference proteome</keyword>
<name>A0A7K1LFU0_9MICC</name>
<evidence type="ECO:0000256" key="2">
    <source>
        <dbReference type="ARBA" id="ARBA00022741"/>
    </source>
</evidence>
<dbReference type="InterPro" id="IPR003593">
    <property type="entry name" value="AAA+_ATPase"/>
</dbReference>
<dbReference type="PROSITE" id="PS50893">
    <property type="entry name" value="ABC_TRANSPORTER_2"/>
    <property type="match status" value="1"/>
</dbReference>
<dbReference type="RefSeq" id="WP_129314142.1">
    <property type="nucleotide sequence ID" value="NZ_NOIQ01000001.1"/>
</dbReference>
<dbReference type="OrthoDB" id="3282096at2"/>
<gene>
    <name evidence="5" type="ORF">GMA10_02240</name>
</gene>
<feature type="domain" description="ABC transporter" evidence="4">
    <location>
        <begin position="9"/>
        <end position="242"/>
    </location>
</feature>
<dbReference type="InterPro" id="IPR017871">
    <property type="entry name" value="ABC_transporter-like_CS"/>
</dbReference>
<evidence type="ECO:0000256" key="1">
    <source>
        <dbReference type="ARBA" id="ARBA00022448"/>
    </source>
</evidence>
<evidence type="ECO:0000313" key="5">
    <source>
        <dbReference type="EMBL" id="MUN54055.1"/>
    </source>
</evidence>
<organism evidence="5 6">
    <name type="scientific">Rothia koreensis</name>
    <dbReference type="NCBI Taxonomy" id="592378"/>
    <lineage>
        <taxon>Bacteria</taxon>
        <taxon>Bacillati</taxon>
        <taxon>Actinomycetota</taxon>
        <taxon>Actinomycetes</taxon>
        <taxon>Micrococcales</taxon>
        <taxon>Micrococcaceae</taxon>
        <taxon>Rothia</taxon>
    </lineage>
</organism>
<dbReference type="EMBL" id="WOGT01000001">
    <property type="protein sequence ID" value="MUN54055.1"/>
    <property type="molecule type" value="Genomic_DNA"/>
</dbReference>
<proteinExistence type="predicted"/>
<keyword evidence="3 5" id="KW-0067">ATP-binding</keyword>
<dbReference type="InterPro" id="IPR003439">
    <property type="entry name" value="ABC_transporter-like_ATP-bd"/>
</dbReference>
<keyword evidence="1" id="KW-0813">Transport</keyword>
<evidence type="ECO:0000313" key="6">
    <source>
        <dbReference type="Proteomes" id="UP000462152"/>
    </source>
</evidence>
<dbReference type="GO" id="GO:0005524">
    <property type="term" value="F:ATP binding"/>
    <property type="evidence" value="ECO:0007669"/>
    <property type="project" value="UniProtKB-KW"/>
</dbReference>
<evidence type="ECO:0000259" key="4">
    <source>
        <dbReference type="PROSITE" id="PS50893"/>
    </source>
</evidence>
<dbReference type="PANTHER" id="PTHR42734">
    <property type="entry name" value="METAL TRANSPORT SYSTEM ATP-BINDING PROTEIN TM_0124-RELATED"/>
    <property type="match status" value="1"/>
</dbReference>
<dbReference type="PROSITE" id="PS00211">
    <property type="entry name" value="ABC_TRANSPORTER_1"/>
    <property type="match status" value="1"/>
</dbReference>
<comment type="caution">
    <text evidence="5">The sequence shown here is derived from an EMBL/GenBank/DDBJ whole genome shotgun (WGS) entry which is preliminary data.</text>
</comment>
<dbReference type="Pfam" id="PF00005">
    <property type="entry name" value="ABC_tran"/>
    <property type="match status" value="1"/>
</dbReference>
<keyword evidence="2" id="KW-0547">Nucleotide-binding</keyword>